<dbReference type="AlphaFoldDB" id="A0A1I5RB60"/>
<proteinExistence type="predicted"/>
<organism evidence="1 2">
    <name type="scientific">Parafilimonas terrae</name>
    <dbReference type="NCBI Taxonomy" id="1465490"/>
    <lineage>
        <taxon>Bacteria</taxon>
        <taxon>Pseudomonadati</taxon>
        <taxon>Bacteroidota</taxon>
        <taxon>Chitinophagia</taxon>
        <taxon>Chitinophagales</taxon>
        <taxon>Chitinophagaceae</taxon>
        <taxon>Parafilimonas</taxon>
    </lineage>
</organism>
<dbReference type="Proteomes" id="UP000199031">
    <property type="component" value="Unassembled WGS sequence"/>
</dbReference>
<dbReference type="OrthoDB" id="980645at2"/>
<dbReference type="EMBL" id="FOXQ01000001">
    <property type="protein sequence ID" value="SFP55577.1"/>
    <property type="molecule type" value="Genomic_DNA"/>
</dbReference>
<evidence type="ECO:0000313" key="2">
    <source>
        <dbReference type="Proteomes" id="UP000199031"/>
    </source>
</evidence>
<evidence type="ECO:0000313" key="1">
    <source>
        <dbReference type="EMBL" id="SFP55577.1"/>
    </source>
</evidence>
<name>A0A1I5RB60_9BACT</name>
<gene>
    <name evidence="1" type="ORF">SAMN05444277_101162</name>
</gene>
<keyword evidence="2" id="KW-1185">Reference proteome</keyword>
<protein>
    <submittedName>
        <fullName evidence="1">Uncharacterized protein</fullName>
    </submittedName>
</protein>
<sequence>MVQTFSSFVFDAAYSLNKNYIAENFCINKSNPETHCEGHCFLNKQKQKEEGSNKQAADNKTERLQVAVYELPQEITATVYRTASSVAYGDITDIELQGYTSSIFHPPLA</sequence>
<dbReference type="RefSeq" id="WP_143075713.1">
    <property type="nucleotide sequence ID" value="NZ_FOXQ01000001.1"/>
</dbReference>
<dbReference type="STRING" id="1465490.SAMN05444277_101162"/>
<accession>A0A1I5RB60</accession>
<reference evidence="1 2" key="1">
    <citation type="submission" date="2016-10" db="EMBL/GenBank/DDBJ databases">
        <authorList>
            <person name="de Groot N.N."/>
        </authorList>
    </citation>
    <scope>NUCLEOTIDE SEQUENCE [LARGE SCALE GENOMIC DNA]</scope>
    <source>
        <strain evidence="1 2">DSM 28286</strain>
    </source>
</reference>